<proteinExistence type="inferred from homology"/>
<dbReference type="FunFam" id="3.40.630.30:FF:000064">
    <property type="entry name" value="GNAT family acetyltransferase"/>
    <property type="match status" value="1"/>
</dbReference>
<dbReference type="AlphaFoldDB" id="A0A921YQI1"/>
<keyword evidence="3" id="KW-0012">Acyltransferase</keyword>
<dbReference type="Proteomes" id="UP000791440">
    <property type="component" value="Unassembled WGS sequence"/>
</dbReference>
<feature type="domain" description="N-acetyltransferase" evidence="4">
    <location>
        <begin position="14"/>
        <end position="167"/>
    </location>
</feature>
<dbReference type="CDD" id="cd04301">
    <property type="entry name" value="NAT_SF"/>
    <property type="match status" value="1"/>
</dbReference>
<evidence type="ECO:0000256" key="2">
    <source>
        <dbReference type="ARBA" id="ARBA00022679"/>
    </source>
</evidence>
<keyword evidence="6" id="KW-1185">Reference proteome</keyword>
<dbReference type="InterPro" id="IPR016181">
    <property type="entry name" value="Acyl_CoA_acyltransferase"/>
</dbReference>
<protein>
    <recommendedName>
        <fullName evidence="4">N-acetyltransferase domain-containing protein</fullName>
    </recommendedName>
</protein>
<dbReference type="EMBL" id="JH668306">
    <property type="protein sequence ID" value="KAG6443956.1"/>
    <property type="molecule type" value="Genomic_DNA"/>
</dbReference>
<accession>A0A921YQI1</accession>
<gene>
    <name evidence="5" type="ORF">O3G_MSEX003050</name>
</gene>
<evidence type="ECO:0000259" key="4">
    <source>
        <dbReference type="PROSITE" id="PS51186"/>
    </source>
</evidence>
<name>A0A921YQI1_MANSE</name>
<dbReference type="PANTHER" id="PTHR10545">
    <property type="entry name" value="DIAMINE N-ACETYLTRANSFERASE"/>
    <property type="match status" value="1"/>
</dbReference>
<evidence type="ECO:0000313" key="6">
    <source>
        <dbReference type="Proteomes" id="UP000791440"/>
    </source>
</evidence>
<evidence type="ECO:0000313" key="5">
    <source>
        <dbReference type="EMBL" id="KAG6443956.1"/>
    </source>
</evidence>
<dbReference type="InterPro" id="IPR000182">
    <property type="entry name" value="GNAT_dom"/>
</dbReference>
<dbReference type="OrthoDB" id="7305308at2759"/>
<dbReference type="Gene3D" id="3.40.630.30">
    <property type="match status" value="1"/>
</dbReference>
<reference evidence="5" key="1">
    <citation type="journal article" date="2016" name="Insect Biochem. Mol. Biol.">
        <title>Multifaceted biological insights from a draft genome sequence of the tobacco hornworm moth, Manduca sexta.</title>
        <authorList>
            <person name="Kanost M.R."/>
            <person name="Arrese E.L."/>
            <person name="Cao X."/>
            <person name="Chen Y.R."/>
            <person name="Chellapilla S."/>
            <person name="Goldsmith M.R."/>
            <person name="Grosse-Wilde E."/>
            <person name="Heckel D.G."/>
            <person name="Herndon N."/>
            <person name="Jiang H."/>
            <person name="Papanicolaou A."/>
            <person name="Qu J."/>
            <person name="Soulages J.L."/>
            <person name="Vogel H."/>
            <person name="Walters J."/>
            <person name="Waterhouse R.M."/>
            <person name="Ahn S.J."/>
            <person name="Almeida F.C."/>
            <person name="An C."/>
            <person name="Aqrawi P."/>
            <person name="Bretschneider A."/>
            <person name="Bryant W.B."/>
            <person name="Bucks S."/>
            <person name="Chao H."/>
            <person name="Chevignon G."/>
            <person name="Christen J.M."/>
            <person name="Clarke D.F."/>
            <person name="Dittmer N.T."/>
            <person name="Ferguson L.C.F."/>
            <person name="Garavelou S."/>
            <person name="Gordon K.H.J."/>
            <person name="Gunaratna R.T."/>
            <person name="Han Y."/>
            <person name="Hauser F."/>
            <person name="He Y."/>
            <person name="Heidel-Fischer H."/>
            <person name="Hirsh A."/>
            <person name="Hu Y."/>
            <person name="Jiang H."/>
            <person name="Kalra D."/>
            <person name="Klinner C."/>
            <person name="Konig C."/>
            <person name="Kovar C."/>
            <person name="Kroll A.R."/>
            <person name="Kuwar S.S."/>
            <person name="Lee S.L."/>
            <person name="Lehman R."/>
            <person name="Li K."/>
            <person name="Li Z."/>
            <person name="Liang H."/>
            <person name="Lovelace S."/>
            <person name="Lu Z."/>
            <person name="Mansfield J.H."/>
            <person name="McCulloch K.J."/>
            <person name="Mathew T."/>
            <person name="Morton B."/>
            <person name="Muzny D.M."/>
            <person name="Neunemann D."/>
            <person name="Ongeri F."/>
            <person name="Pauchet Y."/>
            <person name="Pu L.L."/>
            <person name="Pyrousis I."/>
            <person name="Rao X.J."/>
            <person name="Redding A."/>
            <person name="Roesel C."/>
            <person name="Sanchez-Gracia A."/>
            <person name="Schaack S."/>
            <person name="Shukla A."/>
            <person name="Tetreau G."/>
            <person name="Wang Y."/>
            <person name="Xiong G.H."/>
            <person name="Traut W."/>
            <person name="Walsh T.K."/>
            <person name="Worley K.C."/>
            <person name="Wu D."/>
            <person name="Wu W."/>
            <person name="Wu Y.Q."/>
            <person name="Zhang X."/>
            <person name="Zou Z."/>
            <person name="Zucker H."/>
            <person name="Briscoe A.D."/>
            <person name="Burmester T."/>
            <person name="Clem R.J."/>
            <person name="Feyereisen R."/>
            <person name="Grimmelikhuijzen C.J.P."/>
            <person name="Hamodrakas S.J."/>
            <person name="Hansson B.S."/>
            <person name="Huguet E."/>
            <person name="Jermiin L.S."/>
            <person name="Lan Q."/>
            <person name="Lehman H.K."/>
            <person name="Lorenzen M."/>
            <person name="Merzendorfer H."/>
            <person name="Michalopoulos I."/>
            <person name="Morton D.B."/>
            <person name="Muthukrishnan S."/>
            <person name="Oakeshott J.G."/>
            <person name="Palmer W."/>
            <person name="Park Y."/>
            <person name="Passarelli A.L."/>
            <person name="Rozas J."/>
            <person name="Schwartz L.M."/>
            <person name="Smith W."/>
            <person name="Southgate A."/>
            <person name="Vilcinskas A."/>
            <person name="Vogt R."/>
            <person name="Wang P."/>
            <person name="Werren J."/>
            <person name="Yu X.Q."/>
            <person name="Zhou J.J."/>
            <person name="Brown S.J."/>
            <person name="Scherer S.E."/>
            <person name="Richards S."/>
            <person name="Blissard G.W."/>
        </authorList>
    </citation>
    <scope>NUCLEOTIDE SEQUENCE</scope>
</reference>
<sequence length="180" mass="19983">MSSEERAPTMSSAVTVRDATREDMPLFLRLIQDLAAFEGMPEGPQLTVDDLIRDGFDTTQPWFFGMVAESDGKVVGYAICNRAFSSWTGRAYYIEDLYVLPPYRRAGIGVRMMRALCERAVAEGVGRIDWHVLKSNNSALAFYARMGARDMHVSEGRAALRLDEDRIVAVAAGDLLASPR</sequence>
<dbReference type="InterPro" id="IPR051016">
    <property type="entry name" value="Diverse_Substrate_AcTransf"/>
</dbReference>
<dbReference type="PANTHER" id="PTHR10545:SF29">
    <property type="entry name" value="GH14572P-RELATED"/>
    <property type="match status" value="1"/>
</dbReference>
<dbReference type="PROSITE" id="PS51186">
    <property type="entry name" value="GNAT"/>
    <property type="match status" value="1"/>
</dbReference>
<dbReference type="SUPFAM" id="SSF55729">
    <property type="entry name" value="Acyl-CoA N-acyltransferases (Nat)"/>
    <property type="match status" value="1"/>
</dbReference>
<dbReference type="Pfam" id="PF00583">
    <property type="entry name" value="Acetyltransf_1"/>
    <property type="match status" value="1"/>
</dbReference>
<dbReference type="GO" id="GO:0008080">
    <property type="term" value="F:N-acetyltransferase activity"/>
    <property type="evidence" value="ECO:0007669"/>
    <property type="project" value="TreeGrafter"/>
</dbReference>
<reference evidence="5" key="2">
    <citation type="submission" date="2020-12" db="EMBL/GenBank/DDBJ databases">
        <authorList>
            <person name="Kanost M."/>
        </authorList>
    </citation>
    <scope>NUCLEOTIDE SEQUENCE</scope>
</reference>
<comment type="similarity">
    <text evidence="1">Belongs to the acetyltransferase family.</text>
</comment>
<comment type="caution">
    <text evidence="5">The sequence shown here is derived from an EMBL/GenBank/DDBJ whole genome shotgun (WGS) entry which is preliminary data.</text>
</comment>
<organism evidence="5 6">
    <name type="scientific">Manduca sexta</name>
    <name type="common">Tobacco hawkmoth</name>
    <name type="synonym">Tobacco hornworm</name>
    <dbReference type="NCBI Taxonomy" id="7130"/>
    <lineage>
        <taxon>Eukaryota</taxon>
        <taxon>Metazoa</taxon>
        <taxon>Ecdysozoa</taxon>
        <taxon>Arthropoda</taxon>
        <taxon>Hexapoda</taxon>
        <taxon>Insecta</taxon>
        <taxon>Pterygota</taxon>
        <taxon>Neoptera</taxon>
        <taxon>Endopterygota</taxon>
        <taxon>Lepidoptera</taxon>
        <taxon>Glossata</taxon>
        <taxon>Ditrysia</taxon>
        <taxon>Bombycoidea</taxon>
        <taxon>Sphingidae</taxon>
        <taxon>Sphinginae</taxon>
        <taxon>Sphingini</taxon>
        <taxon>Manduca</taxon>
    </lineage>
</organism>
<evidence type="ECO:0000256" key="3">
    <source>
        <dbReference type="ARBA" id="ARBA00023315"/>
    </source>
</evidence>
<keyword evidence="2" id="KW-0808">Transferase</keyword>
<evidence type="ECO:0000256" key="1">
    <source>
        <dbReference type="ARBA" id="ARBA00008694"/>
    </source>
</evidence>